<sequence>MKPTIIAIVGASGSGKTYLSKMLQEQLGVYLIVSHTTRPMREGEIEGVDHYYIKNAHRFGRSQMLSYTKFADYEYFALEEQVPPKGYCAYVVDERGLRFLKENKSHKFDIISIRVEATMDTLLERGIPLCRIMRDEDREPLPLGYYDCVIENNGTIEEFDMKIYETYKKICRWQRQR</sequence>
<dbReference type="EMBL" id="HG934468">
    <property type="protein sequence ID" value="CDN31821.1"/>
    <property type="molecule type" value="Genomic_DNA"/>
</dbReference>
<dbReference type="GO" id="GO:0004385">
    <property type="term" value="F:GMP kinase activity"/>
    <property type="evidence" value="ECO:0007669"/>
    <property type="project" value="UniProtKB-EC"/>
</dbReference>
<feature type="domain" description="Guanylate kinase-like" evidence="4">
    <location>
        <begin position="3"/>
        <end position="82"/>
    </location>
</feature>
<dbReference type="STRING" id="1433126.BN938_1741"/>
<dbReference type="EC" id="2.7.4.8" evidence="5"/>
<dbReference type="PROSITE" id="PS50052">
    <property type="entry name" value="GUANYLATE_KINASE_2"/>
    <property type="match status" value="1"/>
</dbReference>
<reference evidence="5 6" key="1">
    <citation type="journal article" date="2015" name="Genome Announc.">
        <title>Complete Genome Sequence of the Novel Leech Symbiont Mucinivorans hirudinis M3T.</title>
        <authorList>
            <person name="Nelson M.C."/>
            <person name="Bomar L."/>
            <person name="Graf J."/>
        </authorList>
    </citation>
    <scope>NUCLEOTIDE SEQUENCE [LARGE SCALE GENOMIC DNA]</scope>
    <source>
        <strain evidence="6">M3</strain>
    </source>
</reference>
<accession>A0A060R8I5</accession>
<dbReference type="InterPro" id="IPR008145">
    <property type="entry name" value="GK/Ca_channel_bsu"/>
</dbReference>
<evidence type="ECO:0000256" key="1">
    <source>
        <dbReference type="ARBA" id="ARBA00005790"/>
    </source>
</evidence>
<keyword evidence="6" id="KW-1185">Reference proteome</keyword>
<keyword evidence="2 5" id="KW-0808">Transferase</keyword>
<gene>
    <name evidence="5" type="ORF">BN938_1741</name>
</gene>
<evidence type="ECO:0000259" key="4">
    <source>
        <dbReference type="PROSITE" id="PS50052"/>
    </source>
</evidence>
<evidence type="ECO:0000313" key="6">
    <source>
        <dbReference type="Proteomes" id="UP000027616"/>
    </source>
</evidence>
<keyword evidence="3 5" id="KW-0418">Kinase</keyword>
<dbReference type="SUPFAM" id="SSF52540">
    <property type="entry name" value="P-loop containing nucleoside triphosphate hydrolases"/>
    <property type="match status" value="1"/>
</dbReference>
<dbReference type="PANTHER" id="PTHR23117:SF13">
    <property type="entry name" value="GUANYLATE KINASE"/>
    <property type="match status" value="1"/>
</dbReference>
<dbReference type="PANTHER" id="PTHR23117">
    <property type="entry name" value="GUANYLATE KINASE-RELATED"/>
    <property type="match status" value="1"/>
</dbReference>
<evidence type="ECO:0000256" key="3">
    <source>
        <dbReference type="ARBA" id="ARBA00022777"/>
    </source>
</evidence>
<dbReference type="Pfam" id="PF00625">
    <property type="entry name" value="Guanylate_kin"/>
    <property type="match status" value="1"/>
</dbReference>
<dbReference type="Gene3D" id="3.40.50.300">
    <property type="entry name" value="P-loop containing nucleotide triphosphate hydrolases"/>
    <property type="match status" value="1"/>
</dbReference>
<name>A0A060R8I5_9BACT</name>
<organism evidence="5 6">
    <name type="scientific">Mucinivorans hirudinis</name>
    <dbReference type="NCBI Taxonomy" id="1433126"/>
    <lineage>
        <taxon>Bacteria</taxon>
        <taxon>Pseudomonadati</taxon>
        <taxon>Bacteroidota</taxon>
        <taxon>Bacteroidia</taxon>
        <taxon>Bacteroidales</taxon>
        <taxon>Rikenellaceae</taxon>
        <taxon>Mucinivorans</taxon>
    </lineage>
</organism>
<evidence type="ECO:0000313" key="5">
    <source>
        <dbReference type="EMBL" id="CDN31821.1"/>
    </source>
</evidence>
<dbReference type="AlphaFoldDB" id="A0A060R8I5"/>
<dbReference type="eggNOG" id="COG0194">
    <property type="taxonomic scope" value="Bacteria"/>
</dbReference>
<protein>
    <submittedName>
        <fullName evidence="5">Guanylate kinase</fullName>
        <ecNumber evidence="5">2.7.4.8</ecNumber>
    </submittedName>
</protein>
<dbReference type="KEGG" id="rbc:BN938_1741"/>
<dbReference type="PATRIC" id="fig|1433126.3.peg.1717"/>
<comment type="similarity">
    <text evidence="1">Belongs to the guanylate kinase family.</text>
</comment>
<dbReference type="Proteomes" id="UP000027616">
    <property type="component" value="Chromosome I"/>
</dbReference>
<dbReference type="GO" id="GO:0005829">
    <property type="term" value="C:cytosol"/>
    <property type="evidence" value="ECO:0007669"/>
    <property type="project" value="TreeGrafter"/>
</dbReference>
<dbReference type="Gene3D" id="3.30.63.10">
    <property type="entry name" value="Guanylate Kinase phosphate binding domain"/>
    <property type="match status" value="1"/>
</dbReference>
<dbReference type="InterPro" id="IPR027417">
    <property type="entry name" value="P-loop_NTPase"/>
</dbReference>
<evidence type="ECO:0000256" key="2">
    <source>
        <dbReference type="ARBA" id="ARBA00022679"/>
    </source>
</evidence>
<dbReference type="HOGENOM" id="CLU_001715_6_0_10"/>
<dbReference type="OrthoDB" id="1033810at2"/>
<dbReference type="InterPro" id="IPR008144">
    <property type="entry name" value="Guanylate_kin-like_dom"/>
</dbReference>
<proteinExistence type="inferred from homology"/>